<protein>
    <recommendedName>
        <fullName evidence="3">Pentatricopeptide repeat-containing protein</fullName>
    </recommendedName>
</protein>
<gene>
    <name evidence="1" type="ORF">SAY87_032350</name>
</gene>
<dbReference type="Proteomes" id="UP001345219">
    <property type="component" value="Unassembled WGS sequence"/>
</dbReference>
<evidence type="ECO:0008006" key="3">
    <source>
        <dbReference type="Google" id="ProtNLM"/>
    </source>
</evidence>
<reference evidence="1 2" key="1">
    <citation type="journal article" date="2023" name="Hortic Res">
        <title>Pangenome of water caltrop reveals structural variations and asymmetric subgenome divergence after allopolyploidization.</title>
        <authorList>
            <person name="Zhang X."/>
            <person name="Chen Y."/>
            <person name="Wang L."/>
            <person name="Yuan Y."/>
            <person name="Fang M."/>
            <person name="Shi L."/>
            <person name="Lu R."/>
            <person name="Comes H.P."/>
            <person name="Ma Y."/>
            <person name="Chen Y."/>
            <person name="Huang G."/>
            <person name="Zhou Y."/>
            <person name="Zheng Z."/>
            <person name="Qiu Y."/>
        </authorList>
    </citation>
    <scope>NUCLEOTIDE SEQUENCE [LARGE SCALE GENOMIC DNA]</scope>
    <source>
        <tissue evidence="1">Roots</tissue>
    </source>
</reference>
<dbReference type="AlphaFoldDB" id="A0AAN7JEX4"/>
<evidence type="ECO:0000313" key="1">
    <source>
        <dbReference type="EMBL" id="KAK4740469.1"/>
    </source>
</evidence>
<accession>A0AAN7JEX4</accession>
<evidence type="ECO:0000313" key="2">
    <source>
        <dbReference type="Proteomes" id="UP001345219"/>
    </source>
</evidence>
<dbReference type="EMBL" id="JAXIOK010000243">
    <property type="protein sequence ID" value="KAK4740469.1"/>
    <property type="molecule type" value="Genomic_DNA"/>
</dbReference>
<dbReference type="PANTHER" id="PTHR47003:SF11">
    <property type="entry name" value="PPR SUPERFAMILY PROTEIN"/>
    <property type="match status" value="1"/>
</dbReference>
<comment type="caution">
    <text evidence="1">The sequence shown here is derived from an EMBL/GenBank/DDBJ whole genome shotgun (WGS) entry which is preliminary data.</text>
</comment>
<dbReference type="PANTHER" id="PTHR47003">
    <property type="entry name" value="OS01G0970900 PROTEIN"/>
    <property type="match status" value="1"/>
</dbReference>
<organism evidence="1 2">
    <name type="scientific">Trapa incisa</name>
    <dbReference type="NCBI Taxonomy" id="236973"/>
    <lineage>
        <taxon>Eukaryota</taxon>
        <taxon>Viridiplantae</taxon>
        <taxon>Streptophyta</taxon>
        <taxon>Embryophyta</taxon>
        <taxon>Tracheophyta</taxon>
        <taxon>Spermatophyta</taxon>
        <taxon>Magnoliopsida</taxon>
        <taxon>eudicotyledons</taxon>
        <taxon>Gunneridae</taxon>
        <taxon>Pentapetalae</taxon>
        <taxon>rosids</taxon>
        <taxon>malvids</taxon>
        <taxon>Myrtales</taxon>
        <taxon>Lythraceae</taxon>
        <taxon>Trapa</taxon>
    </lineage>
</organism>
<dbReference type="Gene3D" id="1.25.40.10">
    <property type="entry name" value="Tetratricopeptide repeat domain"/>
    <property type="match status" value="1"/>
</dbReference>
<dbReference type="InterPro" id="IPR044578">
    <property type="entry name" value="BIR6-like"/>
</dbReference>
<keyword evidence="2" id="KW-1185">Reference proteome</keyword>
<dbReference type="InterPro" id="IPR011990">
    <property type="entry name" value="TPR-like_helical_dom_sf"/>
</dbReference>
<sequence>MAEKQAALEQCGIVPASALFVEVVSRVRNDWEAAFTFFLWAGKQPQYSHGVREYHSMISILAKMRKFDTDWALVNEMRIPGDRPSMVTLHTLQIMIRRYCVVHDVDLVVNAFYSHKKYGLQAEMDEFQGLL</sequence>
<dbReference type="GO" id="GO:0008380">
    <property type="term" value="P:RNA splicing"/>
    <property type="evidence" value="ECO:0007669"/>
    <property type="project" value="InterPro"/>
</dbReference>
<proteinExistence type="predicted"/>
<name>A0AAN7JEX4_9MYRT</name>